<dbReference type="InterPro" id="IPR001126">
    <property type="entry name" value="UmuC"/>
</dbReference>
<comment type="catalytic activity">
    <reaction evidence="9">
        <text>DNA(n) + a 2'-deoxyribonucleoside 5'-triphosphate = DNA(n+1) + diphosphate</text>
        <dbReference type="Rhea" id="RHEA:22508"/>
        <dbReference type="Rhea" id="RHEA-COMP:17339"/>
        <dbReference type="Rhea" id="RHEA-COMP:17340"/>
        <dbReference type="ChEBI" id="CHEBI:33019"/>
        <dbReference type="ChEBI" id="CHEBI:61560"/>
        <dbReference type="ChEBI" id="CHEBI:173112"/>
        <dbReference type="EC" id="2.7.7.7"/>
    </reaction>
</comment>
<evidence type="ECO:0000256" key="5">
    <source>
        <dbReference type="ARBA" id="ARBA00023199"/>
    </source>
</evidence>
<dbReference type="InterPro" id="IPR017961">
    <property type="entry name" value="DNA_pol_Y-fam_little_finger"/>
</dbReference>
<dbReference type="Proteomes" id="UP001156641">
    <property type="component" value="Unassembled WGS sequence"/>
</dbReference>
<dbReference type="EMBL" id="BSOS01000087">
    <property type="protein sequence ID" value="GLR68312.1"/>
    <property type="molecule type" value="Genomic_DNA"/>
</dbReference>
<dbReference type="InterPro" id="IPR025188">
    <property type="entry name" value="DUF4113"/>
</dbReference>
<comment type="similarity">
    <text evidence="1">Belongs to the DNA polymerase type-Y family.</text>
</comment>
<evidence type="ECO:0000256" key="9">
    <source>
        <dbReference type="ARBA" id="ARBA00049244"/>
    </source>
</evidence>
<comment type="subunit">
    <text evidence="2">Monomer.</text>
</comment>
<dbReference type="Pfam" id="PF00817">
    <property type="entry name" value="IMS"/>
    <property type="match status" value="1"/>
</dbReference>
<dbReference type="Gene3D" id="3.30.70.270">
    <property type="match status" value="1"/>
</dbReference>
<gene>
    <name evidence="11" type="primary">umuC</name>
    <name evidence="11" type="ORF">GCM10010909_29930</name>
</gene>
<protein>
    <recommendedName>
        <fullName evidence="3">DNA-directed DNA polymerase</fullName>
        <ecNumber evidence="3">2.7.7.7</ecNumber>
    </recommendedName>
</protein>
<accession>A0ABQ6A9A2</accession>
<dbReference type="CDD" id="cd01700">
    <property type="entry name" value="PolY_Pol_V_umuC"/>
    <property type="match status" value="1"/>
</dbReference>
<dbReference type="SUPFAM" id="SSF56672">
    <property type="entry name" value="DNA/RNA polymerases"/>
    <property type="match status" value="1"/>
</dbReference>
<evidence type="ECO:0000256" key="7">
    <source>
        <dbReference type="ARBA" id="ARBA00023236"/>
    </source>
</evidence>
<dbReference type="RefSeq" id="WP_284259159.1">
    <property type="nucleotide sequence ID" value="NZ_BSOS01000087.1"/>
</dbReference>
<dbReference type="Gene3D" id="3.40.1170.60">
    <property type="match status" value="1"/>
</dbReference>
<feature type="domain" description="UmuC" evidence="10">
    <location>
        <begin position="4"/>
        <end position="186"/>
    </location>
</feature>
<keyword evidence="6" id="KW-0234">DNA repair</keyword>
<dbReference type="PANTHER" id="PTHR11076">
    <property type="entry name" value="DNA REPAIR POLYMERASE UMUC / TRANSFERASE FAMILY MEMBER"/>
    <property type="match status" value="1"/>
</dbReference>
<evidence type="ECO:0000256" key="2">
    <source>
        <dbReference type="ARBA" id="ARBA00011245"/>
    </source>
</evidence>
<evidence type="ECO:0000256" key="1">
    <source>
        <dbReference type="ARBA" id="ARBA00010945"/>
    </source>
</evidence>
<dbReference type="InterPro" id="IPR043128">
    <property type="entry name" value="Rev_trsase/Diguanyl_cyclase"/>
</dbReference>
<dbReference type="Gene3D" id="1.10.150.20">
    <property type="entry name" value="5' to 3' exonuclease, C-terminal subdomain"/>
    <property type="match status" value="1"/>
</dbReference>
<comment type="function">
    <text evidence="8">Poorly processive, error-prone DNA polymerase involved in untargeted mutagenesis. Copies undamaged DNA at stalled replication forks, which arise in vivo from mismatched or misaligned primer ends. These misaligned primers can be extended by PolIV. Exhibits no 3'-5' exonuclease (proofreading) activity. May be involved in translesional synthesis, in conjunction with the beta clamp from PolIII.</text>
</comment>
<keyword evidence="5" id="KW-0741">SOS mutagenesis</keyword>
<evidence type="ECO:0000259" key="10">
    <source>
        <dbReference type="PROSITE" id="PS50173"/>
    </source>
</evidence>
<dbReference type="Pfam" id="PF13438">
    <property type="entry name" value="DUF4113"/>
    <property type="match status" value="1"/>
</dbReference>
<dbReference type="PROSITE" id="PS50173">
    <property type="entry name" value="UMUC"/>
    <property type="match status" value="1"/>
</dbReference>
<proteinExistence type="inferred from homology"/>
<evidence type="ECO:0000256" key="8">
    <source>
        <dbReference type="ARBA" id="ARBA00025589"/>
    </source>
</evidence>
<evidence type="ECO:0000256" key="3">
    <source>
        <dbReference type="ARBA" id="ARBA00012417"/>
    </source>
</evidence>
<reference evidence="12" key="1">
    <citation type="journal article" date="2019" name="Int. J. Syst. Evol. Microbiol.">
        <title>The Global Catalogue of Microorganisms (GCM) 10K type strain sequencing project: providing services to taxonomists for standard genome sequencing and annotation.</title>
        <authorList>
            <consortium name="The Broad Institute Genomics Platform"/>
            <consortium name="The Broad Institute Genome Sequencing Center for Infectious Disease"/>
            <person name="Wu L."/>
            <person name="Ma J."/>
        </authorList>
    </citation>
    <scope>NUCLEOTIDE SEQUENCE [LARGE SCALE GENOMIC DNA]</scope>
    <source>
        <strain evidence="12">NBRC 112502</strain>
    </source>
</reference>
<evidence type="ECO:0000313" key="11">
    <source>
        <dbReference type="EMBL" id="GLR68312.1"/>
    </source>
</evidence>
<organism evidence="11 12">
    <name type="scientific">Acidocella aquatica</name>
    <dbReference type="NCBI Taxonomy" id="1922313"/>
    <lineage>
        <taxon>Bacteria</taxon>
        <taxon>Pseudomonadati</taxon>
        <taxon>Pseudomonadota</taxon>
        <taxon>Alphaproteobacteria</taxon>
        <taxon>Acetobacterales</taxon>
        <taxon>Acidocellaceae</taxon>
        <taxon>Acidocella</taxon>
    </lineage>
</organism>
<evidence type="ECO:0000256" key="6">
    <source>
        <dbReference type="ARBA" id="ARBA00023204"/>
    </source>
</evidence>
<keyword evidence="7" id="KW-0742">SOS response</keyword>
<sequence>MPVFALIDGNSFYCSAERAFAPELRGVPLVVLSNNDGCAIARTTEAKALGIKMGEPWHLALRRPACKQVEWRSSNYPLYGDMSRRMYEVLAARVPQVEPYSIDEMFLDLTGLPDLENFCRRLRDDVRRLAKIPTCVGIGPTKTIAKLANRIAKDDYTLHGVCDLRDPATRATCYAQSPLSMVWGIGGKTAEKLNKLGITSIADFVRLAPEQVRELLTVTGARVQAELRGQSCIPLTLMPPPRQAIAVTRSFGRLVTSWGELREAVAAFATRAAEKLRTDGLQAGHLSVFAHTNPHNGDAWYSASRAAQIEPTADTLTLITEAVRLLRTIWRPNFRYFKAGIMLGDFAPAQKQSRLFSTRDAVKSARAMAALDAVNARFGSGTLRPAATGMIKTWAGRQARHSPRYTTRAEEMLIAKAF</sequence>
<dbReference type="PANTHER" id="PTHR11076:SF34">
    <property type="entry name" value="PROTEIN UMUC"/>
    <property type="match status" value="1"/>
</dbReference>
<dbReference type="Pfam" id="PF11799">
    <property type="entry name" value="IMS_C"/>
    <property type="match status" value="1"/>
</dbReference>
<keyword evidence="4" id="KW-0227">DNA damage</keyword>
<dbReference type="InterPro" id="IPR043502">
    <property type="entry name" value="DNA/RNA_pol_sf"/>
</dbReference>
<comment type="caution">
    <text evidence="11">The sequence shown here is derived from an EMBL/GenBank/DDBJ whole genome shotgun (WGS) entry which is preliminary data.</text>
</comment>
<keyword evidence="12" id="KW-1185">Reference proteome</keyword>
<evidence type="ECO:0000313" key="12">
    <source>
        <dbReference type="Proteomes" id="UP001156641"/>
    </source>
</evidence>
<dbReference type="InterPro" id="IPR050116">
    <property type="entry name" value="DNA_polymerase-Y"/>
</dbReference>
<dbReference type="EC" id="2.7.7.7" evidence="3"/>
<evidence type="ECO:0000256" key="4">
    <source>
        <dbReference type="ARBA" id="ARBA00022763"/>
    </source>
</evidence>
<name>A0ABQ6A9A2_9PROT</name>